<dbReference type="PANTHER" id="PTHR19367:SF18">
    <property type="entry name" value="T CELL RECEPTOR ALPHA VARIABLE 16"/>
    <property type="match status" value="1"/>
</dbReference>
<evidence type="ECO:0000313" key="7">
    <source>
        <dbReference type="Ensembl" id="ENSCCRP00015001059.1"/>
    </source>
</evidence>
<dbReference type="AlphaFoldDB" id="A0A8C1S2N8"/>
<evidence type="ECO:0000256" key="1">
    <source>
        <dbReference type="ARBA" id="ARBA00022729"/>
    </source>
</evidence>
<dbReference type="Ensembl" id="ENSCCRT00015001134.1">
    <property type="protein sequence ID" value="ENSCCRP00015001059.1"/>
    <property type="gene ID" value="ENSCCRG00015000683.1"/>
</dbReference>
<dbReference type="SUPFAM" id="SSF48726">
    <property type="entry name" value="Immunoglobulin"/>
    <property type="match status" value="1"/>
</dbReference>
<proteinExistence type="predicted"/>
<evidence type="ECO:0000256" key="3">
    <source>
        <dbReference type="ARBA" id="ARBA00023170"/>
    </source>
</evidence>
<dbReference type="InterPro" id="IPR003599">
    <property type="entry name" value="Ig_sub"/>
</dbReference>
<dbReference type="InterPro" id="IPR007110">
    <property type="entry name" value="Ig-like_dom"/>
</dbReference>
<dbReference type="InterPro" id="IPR036179">
    <property type="entry name" value="Ig-like_dom_sf"/>
</dbReference>
<evidence type="ECO:0000313" key="8">
    <source>
        <dbReference type="Proteomes" id="UP000694700"/>
    </source>
</evidence>
<dbReference type="Proteomes" id="UP000694700">
    <property type="component" value="Unplaced"/>
</dbReference>
<dbReference type="PROSITE" id="PS50835">
    <property type="entry name" value="IG_LIKE"/>
    <property type="match status" value="1"/>
</dbReference>
<keyword evidence="3" id="KW-0675">Receptor</keyword>
<dbReference type="Proteomes" id="UP000694701">
    <property type="component" value="Unplaced"/>
</dbReference>
<evidence type="ECO:0000256" key="2">
    <source>
        <dbReference type="ARBA" id="ARBA00023130"/>
    </source>
</evidence>
<keyword evidence="2" id="KW-1064">Adaptive immunity</keyword>
<keyword evidence="1" id="KW-0732">Signal</keyword>
<feature type="domain" description="Ig-like" evidence="6">
    <location>
        <begin position="5"/>
        <end position="100"/>
    </location>
</feature>
<dbReference type="SMART" id="SM00406">
    <property type="entry name" value="IGv"/>
    <property type="match status" value="1"/>
</dbReference>
<dbReference type="GO" id="GO:0042101">
    <property type="term" value="C:T cell receptor complex"/>
    <property type="evidence" value="ECO:0007669"/>
    <property type="project" value="UniProtKB-KW"/>
</dbReference>
<evidence type="ECO:0000256" key="4">
    <source>
        <dbReference type="ARBA" id="ARBA00023319"/>
    </source>
</evidence>
<reference evidence="7" key="1">
    <citation type="submission" date="2025-05" db="UniProtKB">
        <authorList>
            <consortium name="Ensembl"/>
        </authorList>
    </citation>
    <scope>IDENTIFICATION</scope>
</reference>
<dbReference type="GO" id="GO:0002250">
    <property type="term" value="P:adaptive immune response"/>
    <property type="evidence" value="ECO:0007669"/>
    <property type="project" value="UniProtKB-KW"/>
</dbReference>
<dbReference type="Gene3D" id="2.60.40.10">
    <property type="entry name" value="Immunoglobulins"/>
    <property type="match status" value="1"/>
</dbReference>
<dbReference type="InterPro" id="IPR013106">
    <property type="entry name" value="Ig_V-set"/>
</dbReference>
<keyword evidence="4" id="KW-0393">Immunoglobulin domain</keyword>
<dbReference type="SMART" id="SM00409">
    <property type="entry name" value="IG"/>
    <property type="match status" value="1"/>
</dbReference>
<keyword evidence="5" id="KW-0391">Immunity</keyword>
<dbReference type="InterPro" id="IPR013783">
    <property type="entry name" value="Ig-like_fold"/>
</dbReference>
<dbReference type="PANTHER" id="PTHR19367">
    <property type="entry name" value="T-CELL RECEPTOR ALPHA CHAIN V REGION"/>
    <property type="match status" value="1"/>
</dbReference>
<name>A0A8C1S2N8_CYPCA</name>
<protein>
    <recommendedName>
        <fullName evidence="6">Ig-like domain-containing protein</fullName>
    </recommendedName>
</protein>
<organism evidence="7 8">
    <name type="scientific">Cyprinus carpio</name>
    <name type="common">Common carp</name>
    <dbReference type="NCBI Taxonomy" id="7962"/>
    <lineage>
        <taxon>Eukaryota</taxon>
        <taxon>Metazoa</taxon>
        <taxon>Chordata</taxon>
        <taxon>Craniata</taxon>
        <taxon>Vertebrata</taxon>
        <taxon>Euteleostomi</taxon>
        <taxon>Actinopterygii</taxon>
        <taxon>Neopterygii</taxon>
        <taxon>Teleostei</taxon>
        <taxon>Ostariophysi</taxon>
        <taxon>Cypriniformes</taxon>
        <taxon>Cyprinidae</taxon>
        <taxon>Cyprininae</taxon>
        <taxon>Cyprinus</taxon>
    </lineage>
</organism>
<dbReference type="Ensembl" id="ENSCCRT00020082395.1">
    <property type="protein sequence ID" value="ENSCCRP00020075131.1"/>
    <property type="gene ID" value="ENSCCRG00020035002.1"/>
</dbReference>
<accession>A0A8C1S2N8</accession>
<sequence>DSIEPKEKDDIIRREGESVTMSCTYDSSSSTVMLYWYRQYLNREPQFILRKGAGSWSSLEDIPDRRFRVTIAQSSTELTITSATLSDSALYYCALRVGAQ</sequence>
<evidence type="ECO:0000259" key="6">
    <source>
        <dbReference type="PROSITE" id="PS50835"/>
    </source>
</evidence>
<evidence type="ECO:0000256" key="5">
    <source>
        <dbReference type="ARBA" id="ARBA00043266"/>
    </source>
</evidence>
<dbReference type="InterPro" id="IPR051287">
    <property type="entry name" value="TCR_variable_region"/>
</dbReference>
<dbReference type="Pfam" id="PF07686">
    <property type="entry name" value="V-set"/>
    <property type="match status" value="1"/>
</dbReference>
<keyword evidence="5" id="KW-1279">T cell receptor</keyword>